<comment type="caution">
    <text evidence="13">The sequence shown here is derived from an EMBL/GenBank/DDBJ whole genome shotgun (WGS) entry which is preliminary data.</text>
</comment>
<keyword evidence="7 13" id="KW-0418">Kinase</keyword>
<keyword evidence="14" id="KW-1185">Reference proteome</keyword>
<evidence type="ECO:0000256" key="4">
    <source>
        <dbReference type="ARBA" id="ARBA00022553"/>
    </source>
</evidence>
<dbReference type="InterPro" id="IPR003661">
    <property type="entry name" value="HisK_dim/P_dom"/>
</dbReference>
<sequence>MKDLLKRILFGRVRSLEECDRLPQGARADRGFAILAQPYGDAMPAAPTLLLSANHQNLWRLTLIRLLVLAAQAGSVGLAYVTGLLNLPWVPLAITLCVSLGLCALTAVRLRGPWPVTEVEYGAQLACDLVIHSVLLYYTGGSLNPFVSYYLVPLTIAAATLPWVFTLALSGLALASYTLLVMWSHPLDTTIVRRESLFVYGMWLSFALSAALITFFAARMSEELRRQELRRAARSEADLRDQQLLAVATQAAGAAHELGTPLATMSVLLAELREDHPDPHLQEDLAVLQEQVKQCKESLQQLVRAAEAERRQAVERQSVVDWVHAVLERWHLMRPEVTYRKRCEGKGEPPQLVPPPDLSQALLNLLNNAADACPTDLDVEIDWSEEGMVVRIRDNGSGVPLHIADQIGKPFITTKGSNGKGFGLGLFLSQASVTRAGGSVKLYNQQGGGTLTELRLPRQASGEGL</sequence>
<dbReference type="Proteomes" id="UP000635983">
    <property type="component" value="Unassembled WGS sequence"/>
</dbReference>
<keyword evidence="4" id="KW-0597">Phosphoprotein</keyword>
<dbReference type="EMBL" id="BMPO01000010">
    <property type="protein sequence ID" value="GGK08223.1"/>
    <property type="molecule type" value="Genomic_DNA"/>
</dbReference>
<gene>
    <name evidence="13" type="primary">roxS</name>
    <name evidence="13" type="ORF">GCM10009304_37940</name>
</gene>
<evidence type="ECO:0000256" key="2">
    <source>
        <dbReference type="ARBA" id="ARBA00004370"/>
    </source>
</evidence>
<evidence type="ECO:0000256" key="3">
    <source>
        <dbReference type="ARBA" id="ARBA00012438"/>
    </source>
</evidence>
<dbReference type="InterPro" id="IPR036097">
    <property type="entry name" value="HisK_dim/P_sf"/>
</dbReference>
<evidence type="ECO:0000256" key="1">
    <source>
        <dbReference type="ARBA" id="ARBA00000085"/>
    </source>
</evidence>
<accession>A0A917Q2H4</accession>
<keyword evidence="9 11" id="KW-0472">Membrane</keyword>
<dbReference type="SMART" id="SM00387">
    <property type="entry name" value="HATPase_c"/>
    <property type="match status" value="1"/>
</dbReference>
<evidence type="ECO:0000256" key="11">
    <source>
        <dbReference type="SAM" id="Phobius"/>
    </source>
</evidence>
<dbReference type="PROSITE" id="PS50109">
    <property type="entry name" value="HIS_KIN"/>
    <property type="match status" value="1"/>
</dbReference>
<dbReference type="AlphaFoldDB" id="A0A917Q2H4"/>
<reference evidence="13" key="2">
    <citation type="submission" date="2020-09" db="EMBL/GenBank/DDBJ databases">
        <authorList>
            <person name="Sun Q."/>
            <person name="Ohkuma M."/>
        </authorList>
    </citation>
    <scope>NUCLEOTIDE SEQUENCE</scope>
    <source>
        <strain evidence="13">JCM 30078</strain>
    </source>
</reference>
<feature type="transmembrane region" description="Helical" evidence="11">
    <location>
        <begin position="129"/>
        <end position="151"/>
    </location>
</feature>
<feature type="domain" description="Histidine kinase" evidence="12">
    <location>
        <begin position="253"/>
        <end position="460"/>
    </location>
</feature>
<dbReference type="SMART" id="SM00388">
    <property type="entry name" value="HisKA"/>
    <property type="match status" value="1"/>
</dbReference>
<evidence type="ECO:0000256" key="9">
    <source>
        <dbReference type="ARBA" id="ARBA00023136"/>
    </source>
</evidence>
<dbReference type="InterPro" id="IPR036890">
    <property type="entry name" value="HATPase_C_sf"/>
</dbReference>
<evidence type="ECO:0000256" key="5">
    <source>
        <dbReference type="ARBA" id="ARBA00022679"/>
    </source>
</evidence>
<dbReference type="GO" id="GO:0005886">
    <property type="term" value="C:plasma membrane"/>
    <property type="evidence" value="ECO:0007669"/>
    <property type="project" value="TreeGrafter"/>
</dbReference>
<dbReference type="PANTHER" id="PTHR45436">
    <property type="entry name" value="SENSOR HISTIDINE KINASE YKOH"/>
    <property type="match status" value="1"/>
</dbReference>
<name>A0A917Q2H4_9PSED</name>
<dbReference type="GO" id="GO:0000155">
    <property type="term" value="F:phosphorelay sensor kinase activity"/>
    <property type="evidence" value="ECO:0007669"/>
    <property type="project" value="InterPro"/>
</dbReference>
<dbReference type="Pfam" id="PF00512">
    <property type="entry name" value="HisKA"/>
    <property type="match status" value="1"/>
</dbReference>
<dbReference type="EC" id="2.7.13.3" evidence="3"/>
<feature type="coiled-coil region" evidence="10">
    <location>
        <begin position="285"/>
        <end position="316"/>
    </location>
</feature>
<proteinExistence type="predicted"/>
<evidence type="ECO:0000313" key="13">
    <source>
        <dbReference type="EMBL" id="GGK08223.1"/>
    </source>
</evidence>
<dbReference type="PANTHER" id="PTHR45436:SF1">
    <property type="entry name" value="SENSOR PROTEIN QSEC"/>
    <property type="match status" value="1"/>
</dbReference>
<dbReference type="InterPro" id="IPR003594">
    <property type="entry name" value="HATPase_dom"/>
</dbReference>
<dbReference type="Gene3D" id="1.10.287.130">
    <property type="match status" value="1"/>
</dbReference>
<keyword evidence="10" id="KW-0175">Coiled coil</keyword>
<dbReference type="InterPro" id="IPR005467">
    <property type="entry name" value="His_kinase_dom"/>
</dbReference>
<dbReference type="InterPro" id="IPR050428">
    <property type="entry name" value="TCS_sensor_his_kinase"/>
</dbReference>
<protein>
    <recommendedName>
        <fullName evidence="3">histidine kinase</fullName>
        <ecNumber evidence="3">2.7.13.3</ecNumber>
    </recommendedName>
</protein>
<evidence type="ECO:0000256" key="10">
    <source>
        <dbReference type="SAM" id="Coils"/>
    </source>
</evidence>
<dbReference type="Pfam" id="PF02518">
    <property type="entry name" value="HATPase_c"/>
    <property type="match status" value="1"/>
</dbReference>
<feature type="transmembrane region" description="Helical" evidence="11">
    <location>
        <begin position="63"/>
        <end position="83"/>
    </location>
</feature>
<feature type="transmembrane region" description="Helical" evidence="11">
    <location>
        <begin position="197"/>
        <end position="218"/>
    </location>
</feature>
<evidence type="ECO:0000313" key="14">
    <source>
        <dbReference type="Proteomes" id="UP000635983"/>
    </source>
</evidence>
<comment type="subcellular location">
    <subcellularLocation>
        <location evidence="2">Membrane</location>
    </subcellularLocation>
</comment>
<keyword evidence="8 11" id="KW-1133">Transmembrane helix</keyword>
<dbReference type="SUPFAM" id="SSF47384">
    <property type="entry name" value="Homodimeric domain of signal transducing histidine kinase"/>
    <property type="match status" value="1"/>
</dbReference>
<evidence type="ECO:0000256" key="8">
    <source>
        <dbReference type="ARBA" id="ARBA00022989"/>
    </source>
</evidence>
<dbReference type="SUPFAM" id="SSF55874">
    <property type="entry name" value="ATPase domain of HSP90 chaperone/DNA topoisomerase II/histidine kinase"/>
    <property type="match status" value="1"/>
</dbReference>
<keyword evidence="6 11" id="KW-0812">Transmembrane</keyword>
<reference evidence="13" key="1">
    <citation type="journal article" date="2014" name="Int. J. Syst. Evol. Microbiol.">
        <title>Complete genome sequence of Corynebacterium casei LMG S-19264T (=DSM 44701T), isolated from a smear-ripened cheese.</title>
        <authorList>
            <consortium name="US DOE Joint Genome Institute (JGI-PGF)"/>
            <person name="Walter F."/>
            <person name="Albersmeier A."/>
            <person name="Kalinowski J."/>
            <person name="Ruckert C."/>
        </authorList>
    </citation>
    <scope>NUCLEOTIDE SEQUENCE</scope>
    <source>
        <strain evidence="13">JCM 30078</strain>
    </source>
</reference>
<dbReference type="InterPro" id="IPR004358">
    <property type="entry name" value="Sig_transdc_His_kin-like_C"/>
</dbReference>
<evidence type="ECO:0000256" key="6">
    <source>
        <dbReference type="ARBA" id="ARBA00022692"/>
    </source>
</evidence>
<evidence type="ECO:0000256" key="7">
    <source>
        <dbReference type="ARBA" id="ARBA00022777"/>
    </source>
</evidence>
<keyword evidence="5" id="KW-0808">Transferase</keyword>
<feature type="transmembrane region" description="Helical" evidence="11">
    <location>
        <begin position="89"/>
        <end position="108"/>
    </location>
</feature>
<dbReference type="CDD" id="cd00082">
    <property type="entry name" value="HisKA"/>
    <property type="match status" value="1"/>
</dbReference>
<dbReference type="Gene3D" id="3.30.565.10">
    <property type="entry name" value="Histidine kinase-like ATPase, C-terminal domain"/>
    <property type="match status" value="1"/>
</dbReference>
<evidence type="ECO:0000259" key="12">
    <source>
        <dbReference type="PROSITE" id="PS50109"/>
    </source>
</evidence>
<organism evidence="13 14">
    <name type="scientific">Pseudomonas matsuisoli</name>
    <dbReference type="NCBI Taxonomy" id="1515666"/>
    <lineage>
        <taxon>Bacteria</taxon>
        <taxon>Pseudomonadati</taxon>
        <taxon>Pseudomonadota</taxon>
        <taxon>Gammaproteobacteria</taxon>
        <taxon>Pseudomonadales</taxon>
        <taxon>Pseudomonadaceae</taxon>
        <taxon>Pseudomonas</taxon>
    </lineage>
</organism>
<comment type="catalytic activity">
    <reaction evidence="1">
        <text>ATP + protein L-histidine = ADP + protein N-phospho-L-histidine.</text>
        <dbReference type="EC" id="2.7.13.3"/>
    </reaction>
</comment>
<feature type="transmembrane region" description="Helical" evidence="11">
    <location>
        <begin position="163"/>
        <end position="185"/>
    </location>
</feature>
<dbReference type="PRINTS" id="PR00344">
    <property type="entry name" value="BCTRLSENSOR"/>
</dbReference>